<dbReference type="PANTHER" id="PTHR31862">
    <property type="entry name" value="UPF0261 DOMAIN PROTEIN (AFU_ORTHOLOGUE AFUA_1G10120)"/>
    <property type="match status" value="1"/>
</dbReference>
<dbReference type="Proteomes" id="UP000484076">
    <property type="component" value="Unassembled WGS sequence"/>
</dbReference>
<keyword evidence="5" id="KW-1185">Reference proteome</keyword>
<dbReference type="PIRSF" id="PIRSF033271">
    <property type="entry name" value="UCP033271"/>
    <property type="match status" value="1"/>
</dbReference>
<organism evidence="4 5">
    <name type="scientific">Fertoeibacter niger</name>
    <dbReference type="NCBI Taxonomy" id="2656921"/>
    <lineage>
        <taxon>Bacteria</taxon>
        <taxon>Pseudomonadati</taxon>
        <taxon>Pseudomonadota</taxon>
        <taxon>Alphaproteobacteria</taxon>
        <taxon>Rhodobacterales</taxon>
        <taxon>Paracoccaceae</taxon>
        <taxon>Fertoeibacter</taxon>
    </lineage>
</organism>
<dbReference type="CDD" id="cd15488">
    <property type="entry name" value="Tm-1-like"/>
    <property type="match status" value="1"/>
</dbReference>
<evidence type="ECO:0000256" key="1">
    <source>
        <dbReference type="HAMAP-Rule" id="MF_00677"/>
    </source>
</evidence>
<dbReference type="EMBL" id="WHUT02000002">
    <property type="protein sequence ID" value="NUB43638.1"/>
    <property type="molecule type" value="Genomic_DNA"/>
</dbReference>
<dbReference type="NCBIfam" id="NF002674">
    <property type="entry name" value="PRK02399.1-2"/>
    <property type="match status" value="1"/>
</dbReference>
<name>A0A8X8GSR6_9RHOB</name>
<evidence type="ECO:0000259" key="2">
    <source>
        <dbReference type="Pfam" id="PF06792"/>
    </source>
</evidence>
<comment type="caution">
    <text evidence="4">The sequence shown here is derived from an EMBL/GenBank/DDBJ whole genome shotgun (WGS) entry which is preliminary data.</text>
</comment>
<dbReference type="RefSeq" id="WP_152824300.1">
    <property type="nucleotide sequence ID" value="NZ_WHUT02000002.1"/>
</dbReference>
<dbReference type="Pfam" id="PF23189">
    <property type="entry name" value="UPF0261_C"/>
    <property type="match status" value="1"/>
</dbReference>
<dbReference type="Gene3D" id="3.40.50.12020">
    <property type="entry name" value="Uncharacterised protein family UPF0261, NN domain"/>
    <property type="match status" value="1"/>
</dbReference>
<evidence type="ECO:0000259" key="3">
    <source>
        <dbReference type="Pfam" id="PF23189"/>
    </source>
</evidence>
<gene>
    <name evidence="4" type="ORF">GEU84_004510</name>
</gene>
<dbReference type="Gene3D" id="3.40.50.12030">
    <property type="entry name" value="Uncharacterised protein family UPF0261, NC domain"/>
    <property type="match status" value="1"/>
</dbReference>
<dbReference type="AlphaFoldDB" id="A0A8X8GSR6"/>
<feature type="domain" description="UPF0261" evidence="2">
    <location>
        <begin position="3"/>
        <end position="171"/>
    </location>
</feature>
<dbReference type="NCBIfam" id="NF002673">
    <property type="entry name" value="PRK02399.1-1"/>
    <property type="match status" value="1"/>
</dbReference>
<evidence type="ECO:0000313" key="4">
    <source>
        <dbReference type="EMBL" id="NUB43638.1"/>
    </source>
</evidence>
<dbReference type="HAMAP" id="MF_00677">
    <property type="entry name" value="UPF0261"/>
    <property type="match status" value="1"/>
</dbReference>
<accession>A0A8X8GSR6</accession>
<feature type="domain" description="UPF0261" evidence="3">
    <location>
        <begin position="179"/>
        <end position="395"/>
    </location>
</feature>
<dbReference type="PANTHER" id="PTHR31862:SF1">
    <property type="entry name" value="UPF0261 DOMAIN PROTEIN (AFU_ORTHOLOGUE AFUA_1G10120)"/>
    <property type="match status" value="1"/>
</dbReference>
<proteinExistence type="inferred from homology"/>
<dbReference type="Pfam" id="PF06792">
    <property type="entry name" value="UPF0261"/>
    <property type="match status" value="1"/>
</dbReference>
<sequence>MTRIYAIGTADTKAEELGYVAHLLHLRGCAVVTVDIGTRPATMATNIANGAVAAHHPDGAQAVLGGNDRGRAVAAMGTAFARFIASRSDVAGVIGIGGGGGTAMICEGMRALPYGLPKLMVSTLASGDVAPYVGISDIVMMPAVTDLAGLNSLSRVILANAAGAIAGMVAQGSAEAPGKPAIGLTMFGVTTPCVTAIAAALRESHDCMVFHATGTGGRTMEKLADSGLLTGFIDITTTEVADYLCGGVLPCDADRFGAVARTGLPWVGSLGALDMVNFGAPATVPTQHAGRLFYHHNPQVTLMRTTPAENAAIGQWIAARLNLCDGPVHLLIPEGGLSALDAPGGPFHDPAANAALFQALESNLLQTATRRLIRLPHHINDPAFAAAAITAFRALT</sequence>
<dbReference type="InterPro" id="IPR044122">
    <property type="entry name" value="UPF0261_N"/>
</dbReference>
<dbReference type="InterPro" id="IPR056778">
    <property type="entry name" value="UPF0261_C"/>
</dbReference>
<reference evidence="4" key="1">
    <citation type="submission" date="2020-05" db="EMBL/GenBank/DDBJ databases">
        <title>Fertoebacter nigrum gen. nov., sp. nov., a new member of the family Rhodobacteraceae.</title>
        <authorList>
            <person name="Szuroczki S."/>
            <person name="Abbaszade G."/>
            <person name="Buni D."/>
            <person name="Schumann P."/>
            <person name="Toth E."/>
        </authorList>
    </citation>
    <scope>NUCLEOTIDE SEQUENCE</scope>
    <source>
        <strain evidence="4">RG-N-1a</strain>
    </source>
</reference>
<keyword evidence="4" id="KW-0067">ATP-binding</keyword>
<evidence type="ECO:0000313" key="5">
    <source>
        <dbReference type="Proteomes" id="UP000484076"/>
    </source>
</evidence>
<protein>
    <recommendedName>
        <fullName evidence="1">UPF0261 protein GEU84_004510</fullName>
    </recommendedName>
</protein>
<dbReference type="GO" id="GO:0005524">
    <property type="term" value="F:ATP binding"/>
    <property type="evidence" value="ECO:0007669"/>
    <property type="project" value="UniProtKB-KW"/>
</dbReference>
<comment type="similarity">
    <text evidence="1">Belongs to the UPF0261 family.</text>
</comment>
<dbReference type="InterPro" id="IPR051353">
    <property type="entry name" value="Tobamovirus_resist_UPF0261"/>
</dbReference>
<dbReference type="InterPro" id="IPR008322">
    <property type="entry name" value="UPF0261"/>
</dbReference>
<keyword evidence="4" id="KW-0547">Nucleotide-binding</keyword>